<accession>A0A6G1HZH9</accession>
<sequence>MNLRSPWFCFGVKYLLLFAGPSASQQSNKSLVSQTHMPAARRITGGKPAYSRRPISPLKNRRLQLQSSASILTML</sequence>
<feature type="chain" id="PRO_5026144008" description="Secreted protein" evidence="1">
    <location>
        <begin position="25"/>
        <end position="75"/>
    </location>
</feature>
<evidence type="ECO:0008006" key="4">
    <source>
        <dbReference type="Google" id="ProtNLM"/>
    </source>
</evidence>
<evidence type="ECO:0000256" key="1">
    <source>
        <dbReference type="SAM" id="SignalP"/>
    </source>
</evidence>
<dbReference type="Proteomes" id="UP000799640">
    <property type="component" value="Unassembled WGS sequence"/>
</dbReference>
<evidence type="ECO:0000313" key="3">
    <source>
        <dbReference type="Proteomes" id="UP000799640"/>
    </source>
</evidence>
<protein>
    <recommendedName>
        <fullName evidence="4">Secreted protein</fullName>
    </recommendedName>
</protein>
<gene>
    <name evidence="2" type="ORF">EJ06DRAFT_529368</name>
</gene>
<keyword evidence="3" id="KW-1185">Reference proteome</keyword>
<name>A0A6G1HZH9_9PEZI</name>
<dbReference type="AlphaFoldDB" id="A0A6G1HZH9"/>
<feature type="signal peptide" evidence="1">
    <location>
        <begin position="1"/>
        <end position="24"/>
    </location>
</feature>
<organism evidence="2 3">
    <name type="scientific">Trichodelitschia bisporula</name>
    <dbReference type="NCBI Taxonomy" id="703511"/>
    <lineage>
        <taxon>Eukaryota</taxon>
        <taxon>Fungi</taxon>
        <taxon>Dikarya</taxon>
        <taxon>Ascomycota</taxon>
        <taxon>Pezizomycotina</taxon>
        <taxon>Dothideomycetes</taxon>
        <taxon>Dothideomycetes incertae sedis</taxon>
        <taxon>Phaeotrichales</taxon>
        <taxon>Phaeotrichaceae</taxon>
        <taxon>Trichodelitschia</taxon>
    </lineage>
</organism>
<dbReference type="EMBL" id="ML996693">
    <property type="protein sequence ID" value="KAF2401237.1"/>
    <property type="molecule type" value="Genomic_DNA"/>
</dbReference>
<keyword evidence="1" id="KW-0732">Signal</keyword>
<reference evidence="2" key="1">
    <citation type="journal article" date="2020" name="Stud. Mycol.">
        <title>101 Dothideomycetes genomes: a test case for predicting lifestyles and emergence of pathogens.</title>
        <authorList>
            <person name="Haridas S."/>
            <person name="Albert R."/>
            <person name="Binder M."/>
            <person name="Bloem J."/>
            <person name="Labutti K."/>
            <person name="Salamov A."/>
            <person name="Andreopoulos B."/>
            <person name="Baker S."/>
            <person name="Barry K."/>
            <person name="Bills G."/>
            <person name="Bluhm B."/>
            <person name="Cannon C."/>
            <person name="Castanera R."/>
            <person name="Culley D."/>
            <person name="Daum C."/>
            <person name="Ezra D."/>
            <person name="Gonzalez J."/>
            <person name="Henrissat B."/>
            <person name="Kuo A."/>
            <person name="Liang C."/>
            <person name="Lipzen A."/>
            <person name="Lutzoni F."/>
            <person name="Magnuson J."/>
            <person name="Mondo S."/>
            <person name="Nolan M."/>
            <person name="Ohm R."/>
            <person name="Pangilinan J."/>
            <person name="Park H.-J."/>
            <person name="Ramirez L."/>
            <person name="Alfaro M."/>
            <person name="Sun H."/>
            <person name="Tritt A."/>
            <person name="Yoshinaga Y."/>
            <person name="Zwiers L.-H."/>
            <person name="Turgeon B."/>
            <person name="Goodwin S."/>
            <person name="Spatafora J."/>
            <person name="Crous P."/>
            <person name="Grigoriev I."/>
        </authorList>
    </citation>
    <scope>NUCLEOTIDE SEQUENCE</scope>
    <source>
        <strain evidence="2">CBS 262.69</strain>
    </source>
</reference>
<proteinExistence type="predicted"/>
<evidence type="ECO:0000313" key="2">
    <source>
        <dbReference type="EMBL" id="KAF2401237.1"/>
    </source>
</evidence>